<dbReference type="GO" id="GO:0007165">
    <property type="term" value="P:signal transduction"/>
    <property type="evidence" value="ECO:0007669"/>
    <property type="project" value="InterPro"/>
</dbReference>
<accession>A0A837JDN8</accession>
<dbReference type="EMBL" id="JAIT01000021">
    <property type="protein sequence ID" value="KLE06027.1"/>
    <property type="molecule type" value="Genomic_DNA"/>
</dbReference>
<dbReference type="Gene3D" id="3.40.50.10140">
    <property type="entry name" value="Toll/interleukin-1 receptor homology (TIR) domain"/>
    <property type="match status" value="1"/>
</dbReference>
<dbReference type="PROSITE" id="PS50104">
    <property type="entry name" value="TIR"/>
    <property type="match status" value="1"/>
</dbReference>
<dbReference type="InterPro" id="IPR000157">
    <property type="entry name" value="TIR_dom"/>
</dbReference>
<dbReference type="Proteomes" id="UP000035462">
    <property type="component" value="Unassembled WGS sequence"/>
</dbReference>
<dbReference type="SUPFAM" id="SSF52200">
    <property type="entry name" value="Toll/Interleukin receptor TIR domain"/>
    <property type="match status" value="1"/>
</dbReference>
<sequence>MKPRERIRLINEIALKLQEEMKYSEIDMYLPSFGINCKDYQPSTNSKRVYVQELLANESNETILNIAYDLELTTITQNKDKENLATFWEANYFKIFISHLAKHKKQATNLRSVLKSYGISGFVAHVDIEPSKEWQSEIEIALHTMDAIVVILMEGFKESNWCDQEVGFAVGKDTLIIPIKKDLDPYGFIAKYQAINGNNKNVGEVAQEVFTAIIKHSKSKNKMLSILTNLVGKSTNVSDAIKRINILINISNIPEELLVQMLEQIYNNSILKNSNIFISNLNNLLEKYQMTFKNKDFKFYDDIDENEIPF</sequence>
<evidence type="ECO:0000259" key="1">
    <source>
        <dbReference type="PROSITE" id="PS50104"/>
    </source>
</evidence>
<dbReference type="AlphaFoldDB" id="A0A837JDN8"/>
<evidence type="ECO:0000313" key="3">
    <source>
        <dbReference type="Proteomes" id="UP000035462"/>
    </source>
</evidence>
<protein>
    <recommendedName>
        <fullName evidence="1">TIR domain-containing protein</fullName>
    </recommendedName>
</protein>
<proteinExistence type="predicted"/>
<reference evidence="2 3" key="1">
    <citation type="submission" date="2014-01" db="EMBL/GenBank/DDBJ databases">
        <title>Development of a Comparative Genomic Fingerprinting Assay for High Resolution Genotyping of Arcobacter butzleri.</title>
        <authorList>
            <person name="Webb A.L."/>
            <person name="Inglis G.D."/>
            <person name="Kruczkiewicz P."/>
            <person name="Selinger L.B."/>
            <person name="Taboada E.N."/>
        </authorList>
    </citation>
    <scope>NUCLEOTIDE SEQUENCE [LARGE SCALE GENOMIC DNA]</scope>
    <source>
        <strain evidence="2 3">L352</strain>
    </source>
</reference>
<feature type="domain" description="TIR" evidence="1">
    <location>
        <begin position="91"/>
        <end position="213"/>
    </location>
</feature>
<comment type="caution">
    <text evidence="2">The sequence shown here is derived from an EMBL/GenBank/DDBJ whole genome shotgun (WGS) entry which is preliminary data.</text>
</comment>
<gene>
    <name evidence="2" type="ORF">AF77_03020</name>
</gene>
<evidence type="ECO:0000313" key="2">
    <source>
        <dbReference type="EMBL" id="KLE06027.1"/>
    </source>
</evidence>
<dbReference type="Pfam" id="PF13676">
    <property type="entry name" value="TIR_2"/>
    <property type="match status" value="1"/>
</dbReference>
<organism evidence="2 3">
    <name type="scientific">Aliarcobacter butzleri L352</name>
    <dbReference type="NCBI Taxonomy" id="1447260"/>
    <lineage>
        <taxon>Bacteria</taxon>
        <taxon>Pseudomonadati</taxon>
        <taxon>Campylobacterota</taxon>
        <taxon>Epsilonproteobacteria</taxon>
        <taxon>Campylobacterales</taxon>
        <taxon>Arcobacteraceae</taxon>
        <taxon>Aliarcobacter</taxon>
    </lineage>
</organism>
<dbReference type="InterPro" id="IPR035897">
    <property type="entry name" value="Toll_tir_struct_dom_sf"/>
</dbReference>
<name>A0A837JDN8_9BACT</name>
<dbReference type="RefSeq" id="WP_046994519.1">
    <property type="nucleotide sequence ID" value="NZ_JAIT01000021.1"/>
</dbReference>